<feature type="region of interest" description="Disordered" evidence="6">
    <location>
        <begin position="147"/>
        <end position="220"/>
    </location>
</feature>
<feature type="domain" description="AP2-coincident C-terminal" evidence="8">
    <location>
        <begin position="601"/>
        <end position="686"/>
    </location>
</feature>
<gene>
    <name evidence="9" type="ORF">PVBG_00826</name>
</gene>
<accession>A0A0J9SLY8</accession>
<name>A0A0J9SLY8_PLAV1</name>
<comment type="subcellular location">
    <subcellularLocation>
        <location evidence="1">Nucleus</location>
    </subcellularLocation>
</comment>
<evidence type="ECO:0000256" key="4">
    <source>
        <dbReference type="ARBA" id="ARBA00023163"/>
    </source>
</evidence>
<dbReference type="Gene3D" id="1.20.5.2050">
    <property type="match status" value="1"/>
</dbReference>
<keyword evidence="5" id="KW-0539">Nucleus</keyword>
<keyword evidence="4" id="KW-0804">Transcription</keyword>
<keyword evidence="2" id="KW-0805">Transcription regulation</keyword>
<feature type="domain" description="AP2/ERF" evidence="7">
    <location>
        <begin position="52"/>
        <end position="103"/>
    </location>
</feature>
<evidence type="ECO:0008006" key="11">
    <source>
        <dbReference type="Google" id="ProtNLM"/>
    </source>
</evidence>
<dbReference type="GO" id="GO:0003700">
    <property type="term" value="F:DNA-binding transcription factor activity"/>
    <property type="evidence" value="ECO:0007669"/>
    <property type="project" value="InterPro"/>
</dbReference>
<evidence type="ECO:0000259" key="8">
    <source>
        <dbReference type="Pfam" id="PF14733"/>
    </source>
</evidence>
<feature type="compositionally biased region" description="Basic residues" evidence="6">
    <location>
        <begin position="326"/>
        <end position="335"/>
    </location>
</feature>
<dbReference type="Proteomes" id="UP000053327">
    <property type="component" value="Unassembled WGS sequence"/>
</dbReference>
<dbReference type="Pfam" id="PF14733">
    <property type="entry name" value="ACDC"/>
    <property type="match status" value="1"/>
</dbReference>
<evidence type="ECO:0000313" key="9">
    <source>
        <dbReference type="EMBL" id="KMZ83746.1"/>
    </source>
</evidence>
<evidence type="ECO:0000259" key="7">
    <source>
        <dbReference type="Pfam" id="PF00847"/>
    </source>
</evidence>
<feature type="region of interest" description="Disordered" evidence="6">
    <location>
        <begin position="460"/>
        <end position="543"/>
    </location>
</feature>
<reference evidence="9 10" key="1">
    <citation type="submission" date="2011-08" db="EMBL/GenBank/DDBJ databases">
        <title>The Genome Sequence of Plasmodium vivax Brazil I.</title>
        <authorList>
            <consortium name="The Broad Institute Genome Sequencing Platform"/>
            <consortium name="The Broad Institute Genome Sequencing Center for Infectious Disease"/>
            <person name="Neafsey D."/>
            <person name="Carlton J."/>
            <person name="Barnwell J."/>
            <person name="Collins W."/>
            <person name="Escalante A."/>
            <person name="Mullikin J."/>
            <person name="Saul A."/>
            <person name="Guigo R."/>
            <person name="Camara F."/>
            <person name="Young S.K."/>
            <person name="Zeng Q."/>
            <person name="Gargeya S."/>
            <person name="Fitzgerald M."/>
            <person name="Haas B."/>
            <person name="Abouelleil A."/>
            <person name="Alvarado L."/>
            <person name="Arachchi H.M."/>
            <person name="Berlin A."/>
            <person name="Brown A."/>
            <person name="Chapman S.B."/>
            <person name="Chen Z."/>
            <person name="Dunbar C."/>
            <person name="Freedman E."/>
            <person name="Gearin G."/>
            <person name="Gellesch M."/>
            <person name="Goldberg J."/>
            <person name="Griggs A."/>
            <person name="Gujja S."/>
            <person name="Heiman D."/>
            <person name="Howarth C."/>
            <person name="Larson L."/>
            <person name="Lui A."/>
            <person name="MacDonald P.J.P."/>
            <person name="Montmayeur A."/>
            <person name="Murphy C."/>
            <person name="Neiman D."/>
            <person name="Pearson M."/>
            <person name="Priest M."/>
            <person name="Roberts A."/>
            <person name="Saif S."/>
            <person name="Shea T."/>
            <person name="Shenoy N."/>
            <person name="Sisk P."/>
            <person name="Stolte C."/>
            <person name="Sykes S."/>
            <person name="Wortman J."/>
            <person name="Nusbaum C."/>
            <person name="Birren B."/>
        </authorList>
    </citation>
    <scope>NUCLEOTIDE SEQUENCE [LARGE SCALE GENOMIC DNA]</scope>
    <source>
        <strain evidence="9 10">Brazil I</strain>
    </source>
</reference>
<organism evidence="9 10">
    <name type="scientific">Plasmodium vivax (strain Brazil I)</name>
    <dbReference type="NCBI Taxonomy" id="1033975"/>
    <lineage>
        <taxon>Eukaryota</taxon>
        <taxon>Sar</taxon>
        <taxon>Alveolata</taxon>
        <taxon>Apicomplexa</taxon>
        <taxon>Aconoidasida</taxon>
        <taxon>Haemosporida</taxon>
        <taxon>Plasmodiidae</taxon>
        <taxon>Plasmodium</taxon>
        <taxon>Plasmodium (Plasmodium)</taxon>
    </lineage>
</organism>
<dbReference type="EMBL" id="KQ234875">
    <property type="protein sequence ID" value="KMZ83746.1"/>
    <property type="molecule type" value="Genomic_DNA"/>
</dbReference>
<dbReference type="InterPro" id="IPR028078">
    <property type="entry name" value="ACDC"/>
</dbReference>
<protein>
    <recommendedName>
        <fullName evidence="11">AP2/ERF domain-containing protein</fullName>
    </recommendedName>
</protein>
<evidence type="ECO:0000256" key="2">
    <source>
        <dbReference type="ARBA" id="ARBA00023015"/>
    </source>
</evidence>
<evidence type="ECO:0000256" key="1">
    <source>
        <dbReference type="ARBA" id="ARBA00004123"/>
    </source>
</evidence>
<dbReference type="OrthoDB" id="364262at2759"/>
<dbReference type="GO" id="GO:0003677">
    <property type="term" value="F:DNA binding"/>
    <property type="evidence" value="ECO:0007669"/>
    <property type="project" value="UniProtKB-KW"/>
</dbReference>
<feature type="region of interest" description="Disordered" evidence="6">
    <location>
        <begin position="306"/>
        <end position="342"/>
    </location>
</feature>
<sequence>MAGSLGNSDELLKELDLQNYVSFVKRCFKNGIKKEEEDICAQDLRNLAKCLPRVSGVWYDLHKNSWEARWAEGTKSARKYYSVQKFGFHEARKLAIKTIKTKEINYIYNSINEDFNKPLKWNLNSEFLEMNHDPIINLKRKYRSPSCKVREKKIKKDPIHGNVVGRKNKGEKKSAAQTRGGEGHSDASHFLDGTPSKRRSDQGMGDPTSQHVVEGGLPNTLLNGKETSTSIEMALSTEGTPQPFVHFDEDNGKCLSEEDPLEKEDLCTVNEKGKNPSRTDSLNGHINGVNDYPSLPIRTPSDCLKMEESHSTKPGGDRAPKEGNTLHKHTLRKKNPNCNREVNGKEKTNVVKFPGSKILSYMRQHNKAKNKSALYVKQSGLLKMDLKQPPSKMLSREHGSGWNRKNLKKKNLVNEKRTGINGGALFVKKVKSCNHAEGKKCRGCDFRRRQLRGLRGHGSLFISSMLPNGGETSNGEEPPNVDLTDQLGTGEAFPTDGEVDARKGDEGGKQTGRQPGEQTVKQSGPLKEEAHMEGTKTEYPQTEYPQMEYPQMEYPQMEHPQMEHPQMEHPQTERTPVSAPRGEKAQQVKCCVEINLKEVIHSDTLSIFKNAINLLLNDLKCKCVPHLDKQFLNILEIIDNHISYVNSMLSEHILITYVHLFDICVSNNILPSQLDQNVQKVFCNALIAFHILLFNFLRDRRG</sequence>
<feature type="compositionally biased region" description="Basic and acidic residues" evidence="6">
    <location>
        <begin position="306"/>
        <end position="325"/>
    </location>
</feature>
<dbReference type="InterPro" id="IPR001471">
    <property type="entry name" value="AP2/ERF_dom"/>
</dbReference>
<dbReference type="Pfam" id="PF00847">
    <property type="entry name" value="AP2"/>
    <property type="match status" value="1"/>
</dbReference>
<dbReference type="AlphaFoldDB" id="A0A0J9SLY8"/>
<dbReference type="GO" id="GO:0005634">
    <property type="term" value="C:nucleus"/>
    <property type="evidence" value="ECO:0007669"/>
    <property type="project" value="UniProtKB-SubCell"/>
</dbReference>
<proteinExistence type="predicted"/>
<feature type="compositionally biased region" description="Polar residues" evidence="6">
    <location>
        <begin position="511"/>
        <end position="522"/>
    </location>
</feature>
<feature type="region of interest" description="Disordered" evidence="6">
    <location>
        <begin position="270"/>
        <end position="294"/>
    </location>
</feature>
<evidence type="ECO:0000256" key="3">
    <source>
        <dbReference type="ARBA" id="ARBA00023125"/>
    </source>
</evidence>
<keyword evidence="3" id="KW-0238">DNA-binding</keyword>
<evidence type="ECO:0000313" key="10">
    <source>
        <dbReference type="Proteomes" id="UP000053327"/>
    </source>
</evidence>
<evidence type="ECO:0000256" key="5">
    <source>
        <dbReference type="ARBA" id="ARBA00023242"/>
    </source>
</evidence>
<feature type="compositionally biased region" description="Polar residues" evidence="6">
    <location>
        <begin position="461"/>
        <end position="475"/>
    </location>
</feature>
<feature type="compositionally biased region" description="Basic and acidic residues" evidence="6">
    <location>
        <begin position="526"/>
        <end position="536"/>
    </location>
</feature>
<feature type="compositionally biased region" description="Basic and acidic residues" evidence="6">
    <location>
        <begin position="499"/>
        <end position="508"/>
    </location>
</feature>
<evidence type="ECO:0000256" key="6">
    <source>
        <dbReference type="SAM" id="MobiDB-lite"/>
    </source>
</evidence>